<dbReference type="RefSeq" id="WP_327795257.1">
    <property type="nucleotide sequence ID" value="NZ_JADQAZ010000003.1"/>
</dbReference>
<dbReference type="Gene3D" id="1.10.10.10">
    <property type="entry name" value="Winged helix-like DNA-binding domain superfamily/Winged helix DNA-binding domain"/>
    <property type="match status" value="1"/>
</dbReference>
<gene>
    <name evidence="6" type="ORF">IV417_16815</name>
</gene>
<feature type="domain" description="HTH iclR-type" evidence="4">
    <location>
        <begin position="5"/>
        <end position="66"/>
    </location>
</feature>
<evidence type="ECO:0000259" key="5">
    <source>
        <dbReference type="PROSITE" id="PS51078"/>
    </source>
</evidence>
<feature type="domain" description="IclR-ED" evidence="5">
    <location>
        <begin position="60"/>
        <end position="258"/>
    </location>
</feature>
<dbReference type="InterPro" id="IPR050707">
    <property type="entry name" value="HTH_MetabolicPath_Reg"/>
</dbReference>
<dbReference type="PROSITE" id="PS51077">
    <property type="entry name" value="HTH_ICLR"/>
    <property type="match status" value="1"/>
</dbReference>
<accession>A0AAP2G565</accession>
<dbReference type="GO" id="GO:0045892">
    <property type="term" value="P:negative regulation of DNA-templated transcription"/>
    <property type="evidence" value="ECO:0007669"/>
    <property type="project" value="TreeGrafter"/>
</dbReference>
<dbReference type="AlphaFoldDB" id="A0AAP2G565"/>
<evidence type="ECO:0000313" key="7">
    <source>
        <dbReference type="Proteomes" id="UP001315686"/>
    </source>
</evidence>
<dbReference type="Pfam" id="PF09339">
    <property type="entry name" value="HTH_IclR"/>
    <property type="match status" value="1"/>
</dbReference>
<evidence type="ECO:0000256" key="1">
    <source>
        <dbReference type="ARBA" id="ARBA00023015"/>
    </source>
</evidence>
<dbReference type="InterPro" id="IPR036388">
    <property type="entry name" value="WH-like_DNA-bd_sf"/>
</dbReference>
<keyword evidence="3" id="KW-0804">Transcription</keyword>
<proteinExistence type="predicted"/>
<dbReference type="GO" id="GO:0003677">
    <property type="term" value="F:DNA binding"/>
    <property type="evidence" value="ECO:0007669"/>
    <property type="project" value="UniProtKB-KW"/>
</dbReference>
<dbReference type="SMART" id="SM00346">
    <property type="entry name" value="HTH_ICLR"/>
    <property type="match status" value="1"/>
</dbReference>
<keyword evidence="2" id="KW-0238">DNA-binding</keyword>
<dbReference type="Proteomes" id="UP001315686">
    <property type="component" value="Unassembled WGS sequence"/>
</dbReference>
<dbReference type="InterPro" id="IPR036390">
    <property type="entry name" value="WH_DNA-bd_sf"/>
</dbReference>
<evidence type="ECO:0000256" key="2">
    <source>
        <dbReference type="ARBA" id="ARBA00023125"/>
    </source>
</evidence>
<organism evidence="6 7">
    <name type="scientific">Harenicola maris</name>
    <dbReference type="NCBI Taxonomy" id="2841044"/>
    <lineage>
        <taxon>Bacteria</taxon>
        <taxon>Pseudomonadati</taxon>
        <taxon>Pseudomonadota</taxon>
        <taxon>Alphaproteobacteria</taxon>
        <taxon>Rhodobacterales</taxon>
        <taxon>Paracoccaceae</taxon>
        <taxon>Harenicola</taxon>
    </lineage>
</organism>
<dbReference type="SUPFAM" id="SSF55781">
    <property type="entry name" value="GAF domain-like"/>
    <property type="match status" value="1"/>
</dbReference>
<name>A0AAP2G565_9RHOB</name>
<dbReference type="PROSITE" id="PS51078">
    <property type="entry name" value="ICLR_ED"/>
    <property type="match status" value="1"/>
</dbReference>
<evidence type="ECO:0000256" key="3">
    <source>
        <dbReference type="ARBA" id="ARBA00023163"/>
    </source>
</evidence>
<sequence>MTKLNRSIDRGLTVLEAVHAAGAISLAFLSKRTGLPKPTLLRICATLESRRWLIRRSSDGCYQIGSALLSVRGMPDLVDRLVAVGKQEIVHLSEQTGLGVDLAVAIGEGRTEIVDTTRMFKKHGVFPDTIGFRPSPILSALGAAYLSGLSKPALAEALRRMVESLPREDAAVGPQLPRILQAVADKGYATRAKGHWGRAVDYGALPLAIGVPILTDKEPVGALNLVWNADDRTVETVVNDHLAKLQQAAKTIGQAYAGFTSRR</sequence>
<evidence type="ECO:0000313" key="6">
    <source>
        <dbReference type="EMBL" id="MBT0959050.1"/>
    </source>
</evidence>
<dbReference type="GO" id="GO:0003700">
    <property type="term" value="F:DNA-binding transcription factor activity"/>
    <property type="evidence" value="ECO:0007669"/>
    <property type="project" value="TreeGrafter"/>
</dbReference>
<dbReference type="SUPFAM" id="SSF46785">
    <property type="entry name" value="Winged helix' DNA-binding domain"/>
    <property type="match status" value="1"/>
</dbReference>
<dbReference type="Gene3D" id="3.30.450.40">
    <property type="match status" value="1"/>
</dbReference>
<dbReference type="EMBL" id="JADQAZ010000003">
    <property type="protein sequence ID" value="MBT0959050.1"/>
    <property type="molecule type" value="Genomic_DNA"/>
</dbReference>
<dbReference type="PANTHER" id="PTHR30136:SF23">
    <property type="entry name" value="DNA-BINDING TRANSCRIPTIONAL ACTIVATOR MHPR"/>
    <property type="match status" value="1"/>
</dbReference>
<protein>
    <submittedName>
        <fullName evidence="6">Helix-turn-helix domain-containing protein</fullName>
    </submittedName>
</protein>
<comment type="caution">
    <text evidence="6">The sequence shown here is derived from an EMBL/GenBank/DDBJ whole genome shotgun (WGS) entry which is preliminary data.</text>
</comment>
<reference evidence="6 7" key="1">
    <citation type="journal article" date="2021" name="Arch. Microbiol.">
        <title>Harenicola maris gen. nov., sp. nov. isolated from the Sea of Japan shallow sediments.</title>
        <authorList>
            <person name="Romanenko L.A."/>
            <person name="Kurilenko V.V."/>
            <person name="Chernysheva N.Y."/>
            <person name="Tekutyeva L.A."/>
            <person name="Velansky P.V."/>
            <person name="Svetashev V.I."/>
            <person name="Isaeva M.P."/>
        </authorList>
    </citation>
    <scope>NUCLEOTIDE SEQUENCE [LARGE SCALE GENOMIC DNA]</scope>
    <source>
        <strain evidence="6 7">KMM 3653</strain>
    </source>
</reference>
<dbReference type="InterPro" id="IPR005471">
    <property type="entry name" value="Tscrpt_reg_IclR_N"/>
</dbReference>
<dbReference type="InterPro" id="IPR014757">
    <property type="entry name" value="Tscrpt_reg_IclR_C"/>
</dbReference>
<dbReference type="PANTHER" id="PTHR30136">
    <property type="entry name" value="HELIX-TURN-HELIX TRANSCRIPTIONAL REGULATOR, ICLR FAMILY"/>
    <property type="match status" value="1"/>
</dbReference>
<keyword evidence="7" id="KW-1185">Reference proteome</keyword>
<keyword evidence="1" id="KW-0805">Transcription regulation</keyword>
<evidence type="ECO:0000259" key="4">
    <source>
        <dbReference type="PROSITE" id="PS51077"/>
    </source>
</evidence>
<dbReference type="InterPro" id="IPR029016">
    <property type="entry name" value="GAF-like_dom_sf"/>
</dbReference>